<gene>
    <name evidence="2" type="ORF">PCAR00345_LOCUS8093</name>
    <name evidence="3" type="ORF">PCAR00345_LOCUS8094</name>
</gene>
<dbReference type="CDD" id="cd02980">
    <property type="entry name" value="TRX_Fd_family"/>
    <property type="match status" value="1"/>
</dbReference>
<reference evidence="3" key="1">
    <citation type="submission" date="2021-01" db="EMBL/GenBank/DDBJ databases">
        <authorList>
            <person name="Corre E."/>
            <person name="Pelletier E."/>
            <person name="Niang G."/>
            <person name="Scheremetjew M."/>
            <person name="Finn R."/>
            <person name="Kale V."/>
            <person name="Holt S."/>
            <person name="Cochrane G."/>
            <person name="Meng A."/>
            <person name="Brown T."/>
            <person name="Cohen L."/>
        </authorList>
    </citation>
    <scope>NUCLEOTIDE SEQUENCE</scope>
    <source>
        <strain evidence="3">CCMP645</strain>
    </source>
</reference>
<accession>A0A6S9TBU6</accession>
<evidence type="ECO:0000313" key="3">
    <source>
        <dbReference type="EMBL" id="CAE0755507.1"/>
    </source>
</evidence>
<dbReference type="EMBL" id="HBIZ01013350">
    <property type="protein sequence ID" value="CAE0755506.1"/>
    <property type="molecule type" value="Transcribed_RNA"/>
</dbReference>
<sequence>MLSVLPLLLSAPAIAFVFQGAGHTSFLAHQLPVQRVVRGGVSSMTAQRRFEVCQGKHCRKRGSKNTLALFEELAADSPGIIVQAADMSHTEHGCFDECTMGPNVRVDGDGPGTDGGRIINGVKTKEDCEQLLK</sequence>
<evidence type="ECO:0000313" key="2">
    <source>
        <dbReference type="EMBL" id="CAE0755506.1"/>
    </source>
</evidence>
<evidence type="ECO:0000256" key="1">
    <source>
        <dbReference type="SAM" id="SignalP"/>
    </source>
</evidence>
<dbReference type="SUPFAM" id="SSF52833">
    <property type="entry name" value="Thioredoxin-like"/>
    <property type="match status" value="1"/>
</dbReference>
<dbReference type="EMBL" id="HBIZ01013352">
    <property type="protein sequence ID" value="CAE0755507.1"/>
    <property type="molecule type" value="Transcribed_RNA"/>
</dbReference>
<dbReference type="Gene3D" id="3.40.30.10">
    <property type="entry name" value="Glutaredoxin"/>
    <property type="match status" value="1"/>
</dbReference>
<organism evidence="3">
    <name type="scientific">Chrysotila carterae</name>
    <name type="common">Marine alga</name>
    <name type="synonym">Syracosphaera carterae</name>
    <dbReference type="NCBI Taxonomy" id="13221"/>
    <lineage>
        <taxon>Eukaryota</taxon>
        <taxon>Haptista</taxon>
        <taxon>Haptophyta</taxon>
        <taxon>Prymnesiophyceae</taxon>
        <taxon>Isochrysidales</taxon>
        <taxon>Isochrysidaceae</taxon>
        <taxon>Chrysotila</taxon>
    </lineage>
</organism>
<dbReference type="AlphaFoldDB" id="A0A6S9TBU6"/>
<protein>
    <submittedName>
        <fullName evidence="3">Uncharacterized protein</fullName>
    </submittedName>
</protein>
<proteinExistence type="predicted"/>
<feature type="chain" id="PRO_5036393553" evidence="1">
    <location>
        <begin position="16"/>
        <end position="133"/>
    </location>
</feature>
<dbReference type="InterPro" id="IPR036249">
    <property type="entry name" value="Thioredoxin-like_sf"/>
</dbReference>
<feature type="signal peptide" evidence="1">
    <location>
        <begin position="1"/>
        <end position="15"/>
    </location>
</feature>
<name>A0A6S9TBU6_CHRCT</name>
<keyword evidence="1" id="KW-0732">Signal</keyword>